<name>A0A4S4K854_9APHY</name>
<dbReference type="Proteomes" id="UP000309038">
    <property type="component" value="Unassembled WGS sequence"/>
</dbReference>
<dbReference type="Gene3D" id="3.40.50.410">
    <property type="entry name" value="von Willebrand factor, type A domain"/>
    <property type="match status" value="1"/>
</dbReference>
<comment type="caution">
    <text evidence="3">The sequence shown here is derived from an EMBL/GenBank/DDBJ whole genome shotgun (WGS) entry which is preliminary data.</text>
</comment>
<dbReference type="PANTHER" id="PTHR45737:SF6">
    <property type="entry name" value="VON WILLEBRAND FACTOR A DOMAIN-CONTAINING PROTEIN 5A"/>
    <property type="match status" value="1"/>
</dbReference>
<gene>
    <name evidence="3" type="ORF">EW026_g7866</name>
</gene>
<dbReference type="PROSITE" id="PS50234">
    <property type="entry name" value="VWFA"/>
    <property type="match status" value="1"/>
</dbReference>
<dbReference type="Pfam" id="PF13768">
    <property type="entry name" value="VWA_3"/>
    <property type="match status" value="1"/>
</dbReference>
<evidence type="ECO:0000259" key="2">
    <source>
        <dbReference type="PROSITE" id="PS50234"/>
    </source>
</evidence>
<sequence length="666" mass="72309">MQGAKTIPPERISITTEVYMKGAIESTTSPSHSTLNVLSDRIVHVGPSVHTSTAEYHSSQFLSQDFILSVKAEGLDTPRCFAQCGPDGSIAMQLTVVPKFNLPTVSSQEYIFIVDRSGSMRGDRIETVKRALVMLLRCLPSQGTSFNIFSFGGGCNSLWQKSMEYDASTLEIATQHIDKMQANYGGTNIRSALTTVFESCSTSSSPTAVFLLTDGVAHDIDATIESVTQAVANAKKGADLRVFTLGIGETTSTAICEGIARAGNGVCLMAATSETIIGKCSKLVKASGAEILKNVSVDWGIPKQLVVPKDNVDAQNAPFRQGPSKLSSLYAGNRFVVFAIAKHERFEMPREVVICAHRTSGEKLRFAVAVEEVPSTTDRGEPHWPLIHTLAARRIITALEDGRQGFIPSHTRVATVHLGEQYQLVSQHTSFVAVEERSQQPLLSPGDEHVVFPPQAYRKPQVRTGEAPSFGMSHWPALRQTRGPIPTRVVRERERERKRENVDAVRPPATFQGMDITIQHPAHKTLPKKRRTTADYTVQPHGAAESPVVHISSSVTATTPNVALGTPRSAEDQAVQLVRLQSFDGAFPASTMLAQIIGNKALDEGRELGVDAVLWATVLAVAYLQKYMAKQPELLEGLLEKATEFVQQQPGADLADLLAKAQALIA</sequence>
<dbReference type="EMBL" id="SGPJ01000690">
    <property type="protein sequence ID" value="THG93347.1"/>
    <property type="molecule type" value="Genomic_DNA"/>
</dbReference>
<organism evidence="3 4">
    <name type="scientific">Hermanssonia centrifuga</name>
    <dbReference type="NCBI Taxonomy" id="98765"/>
    <lineage>
        <taxon>Eukaryota</taxon>
        <taxon>Fungi</taxon>
        <taxon>Dikarya</taxon>
        <taxon>Basidiomycota</taxon>
        <taxon>Agaricomycotina</taxon>
        <taxon>Agaricomycetes</taxon>
        <taxon>Polyporales</taxon>
        <taxon>Meruliaceae</taxon>
        <taxon>Hermanssonia</taxon>
    </lineage>
</organism>
<dbReference type="InterPro" id="IPR002035">
    <property type="entry name" value="VWF_A"/>
</dbReference>
<feature type="domain" description="VWFA" evidence="2">
    <location>
        <begin position="109"/>
        <end position="305"/>
    </location>
</feature>
<evidence type="ECO:0000313" key="4">
    <source>
        <dbReference type="Proteomes" id="UP000309038"/>
    </source>
</evidence>
<feature type="region of interest" description="Disordered" evidence="1">
    <location>
        <begin position="460"/>
        <end position="479"/>
    </location>
</feature>
<dbReference type="InterPro" id="IPR036465">
    <property type="entry name" value="vWFA_dom_sf"/>
</dbReference>
<proteinExistence type="predicted"/>
<keyword evidence="4" id="KW-1185">Reference proteome</keyword>
<dbReference type="SUPFAM" id="SSF53300">
    <property type="entry name" value="vWA-like"/>
    <property type="match status" value="1"/>
</dbReference>
<protein>
    <recommendedName>
        <fullName evidence="2">VWFA domain-containing protein</fullName>
    </recommendedName>
</protein>
<reference evidence="3 4" key="1">
    <citation type="submission" date="2019-02" db="EMBL/GenBank/DDBJ databases">
        <title>Genome sequencing of the rare red list fungi Phlebia centrifuga.</title>
        <authorList>
            <person name="Buettner E."/>
            <person name="Kellner H."/>
        </authorList>
    </citation>
    <scope>NUCLEOTIDE SEQUENCE [LARGE SCALE GENOMIC DNA]</scope>
    <source>
        <strain evidence="3 4">DSM 108282</strain>
    </source>
</reference>
<dbReference type="SMART" id="SM00327">
    <property type="entry name" value="VWA"/>
    <property type="match status" value="1"/>
</dbReference>
<dbReference type="AlphaFoldDB" id="A0A4S4K854"/>
<accession>A0A4S4K854</accession>
<evidence type="ECO:0000256" key="1">
    <source>
        <dbReference type="SAM" id="MobiDB-lite"/>
    </source>
</evidence>
<dbReference type="PANTHER" id="PTHR45737">
    <property type="entry name" value="VON WILLEBRAND FACTOR A DOMAIN-CONTAINING PROTEIN 5A"/>
    <property type="match status" value="1"/>
</dbReference>
<evidence type="ECO:0000313" key="3">
    <source>
        <dbReference type="EMBL" id="THG93347.1"/>
    </source>
</evidence>